<evidence type="ECO:0000256" key="6">
    <source>
        <dbReference type="ARBA" id="ARBA00023136"/>
    </source>
</evidence>
<feature type="domain" description="TM2" evidence="9">
    <location>
        <begin position="158"/>
        <end position="206"/>
    </location>
</feature>
<dbReference type="AlphaFoldDB" id="A0A915JUL7"/>
<evidence type="ECO:0000256" key="1">
    <source>
        <dbReference type="ARBA" id="ARBA00004141"/>
    </source>
</evidence>
<keyword evidence="10" id="KW-1185">Reference proteome</keyword>
<evidence type="ECO:0000313" key="11">
    <source>
        <dbReference type="WBParaSite" id="nRc.2.0.1.t29793-RA"/>
    </source>
</evidence>
<feature type="transmembrane region" description="Helical" evidence="8">
    <location>
        <begin position="192"/>
        <end position="214"/>
    </location>
</feature>
<protein>
    <submittedName>
        <fullName evidence="11">TM2 domain-containing protein</fullName>
    </submittedName>
</protein>
<organism evidence="10 11">
    <name type="scientific">Romanomermis culicivorax</name>
    <name type="common">Nematode worm</name>
    <dbReference type="NCBI Taxonomy" id="13658"/>
    <lineage>
        <taxon>Eukaryota</taxon>
        <taxon>Metazoa</taxon>
        <taxon>Ecdysozoa</taxon>
        <taxon>Nematoda</taxon>
        <taxon>Enoplea</taxon>
        <taxon>Dorylaimia</taxon>
        <taxon>Mermithida</taxon>
        <taxon>Mermithoidea</taxon>
        <taxon>Mermithidae</taxon>
        <taxon>Romanomermis</taxon>
    </lineage>
</organism>
<evidence type="ECO:0000256" key="2">
    <source>
        <dbReference type="ARBA" id="ARBA00008284"/>
    </source>
</evidence>
<comment type="similarity">
    <text evidence="2">Belongs to the TM2 family.</text>
</comment>
<comment type="subcellular location">
    <subcellularLocation>
        <location evidence="1">Membrane</location>
        <topology evidence="1">Multi-pass membrane protein</topology>
    </subcellularLocation>
</comment>
<keyword evidence="6 8" id="KW-0472">Membrane</keyword>
<proteinExistence type="inferred from homology"/>
<keyword evidence="5 8" id="KW-1133">Transmembrane helix</keyword>
<evidence type="ECO:0000256" key="8">
    <source>
        <dbReference type="SAM" id="Phobius"/>
    </source>
</evidence>
<feature type="transmembrane region" description="Helical" evidence="8">
    <location>
        <begin position="159"/>
        <end position="180"/>
    </location>
</feature>
<keyword evidence="7" id="KW-0325">Glycoprotein</keyword>
<evidence type="ECO:0000256" key="4">
    <source>
        <dbReference type="ARBA" id="ARBA00022729"/>
    </source>
</evidence>
<keyword evidence="3 8" id="KW-0812">Transmembrane</keyword>
<dbReference type="PANTHER" id="PTHR21016">
    <property type="entry name" value="BETA-AMYLOID BINDING PROTEIN-RELATED"/>
    <property type="match status" value="1"/>
</dbReference>
<dbReference type="PANTHER" id="PTHR21016:SF7">
    <property type="entry name" value="TM2 DOMAIN-CONTAINING PROTEIN 3"/>
    <property type="match status" value="1"/>
</dbReference>
<dbReference type="WBParaSite" id="nRc.2.0.1.t29793-RA">
    <property type="protein sequence ID" value="nRc.2.0.1.t29793-RA"/>
    <property type="gene ID" value="nRc.2.0.1.g29793"/>
</dbReference>
<dbReference type="GO" id="GO:0016020">
    <property type="term" value="C:membrane"/>
    <property type="evidence" value="ECO:0007669"/>
    <property type="project" value="UniProtKB-SubCell"/>
</dbReference>
<sequence>MPHLTWSLAKLKKTKPRFALVIVQSFFLAGSFAGIPPSKPEAFVHDCAKFNQPCSSLPVDCLICEFPKNCLYGQGVAINCRSKDDNYTCYGEKIFEIKAICQYCYQSPNQECLTKKDCSYTDGGPNELHKTTCWAKSNEFCMGRRVFYKRTPCHRTSGYRWSTALILSITMGGFGVDRFYLGLWRSGLGKLFSFGGLGVWTVVDVILIAFGYVVPYDGSLYV</sequence>
<reference evidence="11" key="1">
    <citation type="submission" date="2022-11" db="UniProtKB">
        <authorList>
            <consortium name="WormBaseParasite"/>
        </authorList>
    </citation>
    <scope>IDENTIFICATION</scope>
</reference>
<dbReference type="Pfam" id="PF05154">
    <property type="entry name" value="TM2"/>
    <property type="match status" value="1"/>
</dbReference>
<accession>A0A915JUL7</accession>
<evidence type="ECO:0000256" key="7">
    <source>
        <dbReference type="ARBA" id="ARBA00023180"/>
    </source>
</evidence>
<evidence type="ECO:0000313" key="10">
    <source>
        <dbReference type="Proteomes" id="UP000887565"/>
    </source>
</evidence>
<dbReference type="Proteomes" id="UP000887565">
    <property type="component" value="Unplaced"/>
</dbReference>
<dbReference type="OMA" id="HANCNSA"/>
<dbReference type="InterPro" id="IPR007829">
    <property type="entry name" value="TM2"/>
</dbReference>
<name>A0A915JUL7_ROMCU</name>
<evidence type="ECO:0000259" key="9">
    <source>
        <dbReference type="Pfam" id="PF05154"/>
    </source>
</evidence>
<evidence type="ECO:0000256" key="3">
    <source>
        <dbReference type="ARBA" id="ARBA00022692"/>
    </source>
</evidence>
<dbReference type="InterPro" id="IPR050932">
    <property type="entry name" value="TM2D1-3-like"/>
</dbReference>
<evidence type="ECO:0000256" key="5">
    <source>
        <dbReference type="ARBA" id="ARBA00022989"/>
    </source>
</evidence>
<keyword evidence="4" id="KW-0732">Signal</keyword>